<proteinExistence type="inferred from homology"/>
<evidence type="ECO:0000256" key="1">
    <source>
        <dbReference type="ARBA" id="ARBA00006817"/>
    </source>
</evidence>
<dbReference type="RefSeq" id="WP_203921544.1">
    <property type="nucleotide sequence ID" value="NZ_BONZ01000062.1"/>
</dbReference>
<dbReference type="Proteomes" id="UP000642748">
    <property type="component" value="Unassembled WGS sequence"/>
</dbReference>
<protein>
    <recommendedName>
        <fullName evidence="2">Activator of Hsp90 ATPase homologue 1/2-like C-terminal domain-containing protein</fullName>
    </recommendedName>
</protein>
<name>A0A8J3QX82_9ACTN</name>
<accession>A0A8J3QX82</accession>
<dbReference type="CDD" id="cd07814">
    <property type="entry name" value="SRPBCC_CalC_Aha1-like"/>
    <property type="match status" value="1"/>
</dbReference>
<evidence type="ECO:0000313" key="3">
    <source>
        <dbReference type="EMBL" id="GIH17999.1"/>
    </source>
</evidence>
<comment type="similarity">
    <text evidence="1">Belongs to the AHA1 family.</text>
</comment>
<dbReference type="AlphaFoldDB" id="A0A8J3QX82"/>
<dbReference type="Pfam" id="PF08327">
    <property type="entry name" value="AHSA1"/>
    <property type="match status" value="1"/>
</dbReference>
<evidence type="ECO:0000313" key="4">
    <source>
        <dbReference type="Proteomes" id="UP000642748"/>
    </source>
</evidence>
<dbReference type="InterPro" id="IPR023393">
    <property type="entry name" value="START-like_dom_sf"/>
</dbReference>
<organism evidence="3 4">
    <name type="scientific">Rugosimonospora africana</name>
    <dbReference type="NCBI Taxonomy" id="556532"/>
    <lineage>
        <taxon>Bacteria</taxon>
        <taxon>Bacillati</taxon>
        <taxon>Actinomycetota</taxon>
        <taxon>Actinomycetes</taxon>
        <taxon>Micromonosporales</taxon>
        <taxon>Micromonosporaceae</taxon>
        <taxon>Rugosimonospora</taxon>
    </lineage>
</organism>
<gene>
    <name evidence="3" type="ORF">Raf01_61710</name>
</gene>
<dbReference type="SUPFAM" id="SSF55961">
    <property type="entry name" value="Bet v1-like"/>
    <property type="match status" value="1"/>
</dbReference>
<feature type="domain" description="Activator of Hsp90 ATPase homologue 1/2-like C-terminal" evidence="2">
    <location>
        <begin position="18"/>
        <end position="142"/>
    </location>
</feature>
<reference evidence="3" key="1">
    <citation type="submission" date="2021-01" db="EMBL/GenBank/DDBJ databases">
        <title>Whole genome shotgun sequence of Rugosimonospora africana NBRC 104875.</title>
        <authorList>
            <person name="Komaki H."/>
            <person name="Tamura T."/>
        </authorList>
    </citation>
    <scope>NUCLEOTIDE SEQUENCE</scope>
    <source>
        <strain evidence="3">NBRC 104875</strain>
    </source>
</reference>
<keyword evidence="4" id="KW-1185">Reference proteome</keyword>
<dbReference type="EMBL" id="BONZ01000062">
    <property type="protein sequence ID" value="GIH17999.1"/>
    <property type="molecule type" value="Genomic_DNA"/>
</dbReference>
<dbReference type="Gene3D" id="3.30.530.20">
    <property type="match status" value="1"/>
</dbReference>
<sequence>MTESSTDENFTVRHVHPAPRDLVFECLTTPDHLTHFWGPTGTHTPVENIVVDLRPGGAFETTMVNDRSGDRYTMRAVYVDVDAPRFVSWREIDSGVLSEVTFVDLGDGTTEVVTTQRGLPPQLRTPEARAGWGTALSRAAAYIAAIAAGEAGS</sequence>
<comment type="caution">
    <text evidence="3">The sequence shown here is derived from an EMBL/GenBank/DDBJ whole genome shotgun (WGS) entry which is preliminary data.</text>
</comment>
<evidence type="ECO:0000259" key="2">
    <source>
        <dbReference type="Pfam" id="PF08327"/>
    </source>
</evidence>
<dbReference type="InterPro" id="IPR013538">
    <property type="entry name" value="ASHA1/2-like_C"/>
</dbReference>